<dbReference type="PANTHER" id="PTHR43731:SF14">
    <property type="entry name" value="PRESENILIN-ASSOCIATED RHOMBOID-LIKE PROTEIN, MITOCHONDRIAL"/>
    <property type="match status" value="1"/>
</dbReference>
<dbReference type="EMBL" id="CM001403">
    <property type="protein sequence ID" value="EHQ27205.1"/>
    <property type="molecule type" value="Genomic_DNA"/>
</dbReference>
<evidence type="ECO:0000313" key="9">
    <source>
        <dbReference type="EMBL" id="EHQ27205.1"/>
    </source>
</evidence>
<dbReference type="InterPro" id="IPR035952">
    <property type="entry name" value="Rhomboid-like_sf"/>
</dbReference>
<dbReference type="Proteomes" id="UP000002774">
    <property type="component" value="Chromosome"/>
</dbReference>
<comment type="similarity">
    <text evidence="2">Belongs to the peptidase S54 family.</text>
</comment>
<dbReference type="SUPFAM" id="SSF144091">
    <property type="entry name" value="Rhomboid-like"/>
    <property type="match status" value="1"/>
</dbReference>
<dbReference type="PANTHER" id="PTHR43731">
    <property type="entry name" value="RHOMBOID PROTEASE"/>
    <property type="match status" value="1"/>
</dbReference>
<evidence type="ECO:0000259" key="8">
    <source>
        <dbReference type="Pfam" id="PF01694"/>
    </source>
</evidence>
<evidence type="ECO:0000256" key="3">
    <source>
        <dbReference type="ARBA" id="ARBA00022692"/>
    </source>
</evidence>
<evidence type="ECO:0000256" key="2">
    <source>
        <dbReference type="ARBA" id="ARBA00009045"/>
    </source>
</evidence>
<keyword evidence="5 7" id="KW-1133">Transmembrane helix</keyword>
<sequence>MASAIFAITLIFSLLAFYSDELYSRFILQPYSVSRGEYVYTLLTSGLIHRDWPHLIFNMMSYYFFAFQLETVIGHWQFGLLYTVSLILSDMPTVLKHKEDYWYRSLGASGAISAVVFSSILFFPFAQMGLIFLPIHVPAIVFGALYLVYCVYASRQAIGSINHDAHFYGAICGIIVTIALYPRVVPAFFHHLSTLS</sequence>
<name>H1YEH1_9SPHI</name>
<feature type="transmembrane region" description="Helical" evidence="7">
    <location>
        <begin position="101"/>
        <end position="125"/>
    </location>
</feature>
<dbReference type="InterPro" id="IPR050925">
    <property type="entry name" value="Rhomboid_protease_S54"/>
</dbReference>
<feature type="transmembrane region" description="Helical" evidence="7">
    <location>
        <begin position="131"/>
        <end position="153"/>
    </location>
</feature>
<evidence type="ECO:0000256" key="1">
    <source>
        <dbReference type="ARBA" id="ARBA00004141"/>
    </source>
</evidence>
<feature type="transmembrane region" description="Helical" evidence="7">
    <location>
        <begin position="165"/>
        <end position="184"/>
    </location>
</feature>
<evidence type="ECO:0000313" key="10">
    <source>
        <dbReference type="Proteomes" id="UP000002774"/>
    </source>
</evidence>
<dbReference type="GO" id="GO:0016020">
    <property type="term" value="C:membrane"/>
    <property type="evidence" value="ECO:0007669"/>
    <property type="project" value="UniProtKB-SubCell"/>
</dbReference>
<feature type="transmembrane region" description="Helical" evidence="7">
    <location>
        <begin position="62"/>
        <end position="89"/>
    </location>
</feature>
<dbReference type="eggNOG" id="COG0705">
    <property type="taxonomic scope" value="Bacteria"/>
</dbReference>
<comment type="subcellular location">
    <subcellularLocation>
        <location evidence="1">Membrane</location>
        <topology evidence="1">Multi-pass membrane protein</topology>
    </subcellularLocation>
</comment>
<organism evidence="9 10">
    <name type="scientific">Mucilaginibacter paludis DSM 18603</name>
    <dbReference type="NCBI Taxonomy" id="714943"/>
    <lineage>
        <taxon>Bacteria</taxon>
        <taxon>Pseudomonadati</taxon>
        <taxon>Bacteroidota</taxon>
        <taxon>Sphingobacteriia</taxon>
        <taxon>Sphingobacteriales</taxon>
        <taxon>Sphingobacteriaceae</taxon>
        <taxon>Mucilaginibacter</taxon>
    </lineage>
</organism>
<accession>H1YEH1</accession>
<dbReference type="HOGENOM" id="CLU_055068_9_1_10"/>
<dbReference type="STRING" id="714943.Mucpa_3101"/>
<dbReference type="InterPro" id="IPR022764">
    <property type="entry name" value="Peptidase_S54_rhomboid_dom"/>
</dbReference>
<reference evidence="9" key="1">
    <citation type="submission" date="2011-09" db="EMBL/GenBank/DDBJ databases">
        <title>The permanent draft genome of Mucilaginibacter paludis DSM 18603.</title>
        <authorList>
            <consortium name="US DOE Joint Genome Institute (JGI-PGF)"/>
            <person name="Lucas S."/>
            <person name="Han J."/>
            <person name="Lapidus A."/>
            <person name="Bruce D."/>
            <person name="Goodwin L."/>
            <person name="Pitluck S."/>
            <person name="Peters L."/>
            <person name="Kyrpides N."/>
            <person name="Mavromatis K."/>
            <person name="Ivanova N."/>
            <person name="Mikhailova N."/>
            <person name="Held B."/>
            <person name="Detter J.C."/>
            <person name="Tapia R."/>
            <person name="Han C."/>
            <person name="Land M."/>
            <person name="Hauser L."/>
            <person name="Markowitz V."/>
            <person name="Cheng J.-F."/>
            <person name="Hugenholtz P."/>
            <person name="Woyke T."/>
            <person name="Wu D."/>
            <person name="Tindall B."/>
            <person name="Brambilla E."/>
            <person name="Klenk H.-P."/>
            <person name="Eisen J.A."/>
        </authorList>
    </citation>
    <scope>NUCLEOTIDE SEQUENCE [LARGE SCALE GENOMIC DNA]</scope>
    <source>
        <strain evidence="9">DSM 18603</strain>
    </source>
</reference>
<gene>
    <name evidence="9" type="ORF">Mucpa_3101</name>
</gene>
<proteinExistence type="inferred from homology"/>
<keyword evidence="3 7" id="KW-0812">Transmembrane</keyword>
<evidence type="ECO:0000256" key="6">
    <source>
        <dbReference type="ARBA" id="ARBA00023136"/>
    </source>
</evidence>
<feature type="domain" description="Peptidase S54 rhomboid" evidence="8">
    <location>
        <begin position="38"/>
        <end position="182"/>
    </location>
</feature>
<evidence type="ECO:0000256" key="4">
    <source>
        <dbReference type="ARBA" id="ARBA00022801"/>
    </source>
</evidence>
<dbReference type="GO" id="GO:0004252">
    <property type="term" value="F:serine-type endopeptidase activity"/>
    <property type="evidence" value="ECO:0007669"/>
    <property type="project" value="InterPro"/>
</dbReference>
<evidence type="ECO:0000256" key="7">
    <source>
        <dbReference type="SAM" id="Phobius"/>
    </source>
</evidence>
<dbReference type="Pfam" id="PF01694">
    <property type="entry name" value="Rhomboid"/>
    <property type="match status" value="1"/>
</dbReference>
<dbReference type="AlphaFoldDB" id="H1YEH1"/>
<keyword evidence="10" id="KW-1185">Reference proteome</keyword>
<keyword evidence="4" id="KW-0378">Hydrolase</keyword>
<protein>
    <submittedName>
        <fullName evidence="9">Rhomboid family protein</fullName>
    </submittedName>
</protein>
<dbReference type="Gene3D" id="1.20.1540.10">
    <property type="entry name" value="Rhomboid-like"/>
    <property type="match status" value="1"/>
</dbReference>
<keyword evidence="6 7" id="KW-0472">Membrane</keyword>
<evidence type="ECO:0000256" key="5">
    <source>
        <dbReference type="ARBA" id="ARBA00022989"/>
    </source>
</evidence>